<evidence type="ECO:0000256" key="1">
    <source>
        <dbReference type="ARBA" id="ARBA00004571"/>
    </source>
</evidence>
<dbReference type="PANTHER" id="PTHR30069:SF27">
    <property type="entry name" value="BLL4766 PROTEIN"/>
    <property type="match status" value="1"/>
</dbReference>
<name>C8PKH9_9BACT</name>
<protein>
    <submittedName>
        <fullName evidence="13">TonB-dependent receptor</fullName>
    </submittedName>
</protein>
<evidence type="ECO:0000256" key="10">
    <source>
        <dbReference type="SAM" id="SignalP"/>
    </source>
</evidence>
<dbReference type="CDD" id="cd01347">
    <property type="entry name" value="ligand_gated_channel"/>
    <property type="match status" value="1"/>
</dbReference>
<dbReference type="STRING" id="824.CGRAC_2134"/>
<evidence type="ECO:0000256" key="2">
    <source>
        <dbReference type="ARBA" id="ARBA00022448"/>
    </source>
</evidence>
<dbReference type="OrthoDB" id="78201at2"/>
<keyword evidence="13" id="KW-0675">Receptor</keyword>
<evidence type="ECO:0000259" key="11">
    <source>
        <dbReference type="Pfam" id="PF00593"/>
    </source>
</evidence>
<keyword evidence="3 8" id="KW-1134">Transmembrane beta strand</keyword>
<dbReference type="SUPFAM" id="SSF56935">
    <property type="entry name" value="Porins"/>
    <property type="match status" value="1"/>
</dbReference>
<evidence type="ECO:0000256" key="8">
    <source>
        <dbReference type="PROSITE-ProRule" id="PRU01360"/>
    </source>
</evidence>
<dbReference type="Gene3D" id="2.40.170.20">
    <property type="entry name" value="TonB-dependent receptor, beta-barrel domain"/>
    <property type="match status" value="1"/>
</dbReference>
<proteinExistence type="inferred from homology"/>
<feature type="domain" description="TonB-dependent receptor plug" evidence="12">
    <location>
        <begin position="77"/>
        <end position="176"/>
    </location>
</feature>
<evidence type="ECO:0000259" key="12">
    <source>
        <dbReference type="Pfam" id="PF07715"/>
    </source>
</evidence>
<dbReference type="RefSeq" id="WP_005872795.1">
    <property type="nucleotide sequence ID" value="NZ_ACYG01000030.1"/>
</dbReference>
<dbReference type="InterPro" id="IPR037066">
    <property type="entry name" value="Plug_dom_sf"/>
</dbReference>
<evidence type="ECO:0000313" key="14">
    <source>
        <dbReference type="Proteomes" id="UP000005709"/>
    </source>
</evidence>
<comment type="similarity">
    <text evidence="8 9">Belongs to the TonB-dependent receptor family.</text>
</comment>
<dbReference type="GO" id="GO:0009279">
    <property type="term" value="C:cell outer membrane"/>
    <property type="evidence" value="ECO:0007669"/>
    <property type="project" value="UniProtKB-SubCell"/>
</dbReference>
<keyword evidence="14" id="KW-1185">Reference proteome</keyword>
<dbReference type="eggNOG" id="COG4206">
    <property type="taxonomic scope" value="Bacteria"/>
</dbReference>
<accession>C8PKH9</accession>
<dbReference type="GO" id="GO:0015344">
    <property type="term" value="F:siderophore uptake transmembrane transporter activity"/>
    <property type="evidence" value="ECO:0007669"/>
    <property type="project" value="TreeGrafter"/>
</dbReference>
<dbReference type="InterPro" id="IPR012910">
    <property type="entry name" value="Plug_dom"/>
</dbReference>
<evidence type="ECO:0000256" key="5">
    <source>
        <dbReference type="ARBA" id="ARBA00023077"/>
    </source>
</evidence>
<gene>
    <name evidence="13" type="ORF">CAMGR0001_0201</name>
</gene>
<dbReference type="PANTHER" id="PTHR30069">
    <property type="entry name" value="TONB-DEPENDENT OUTER MEMBRANE RECEPTOR"/>
    <property type="match status" value="1"/>
</dbReference>
<evidence type="ECO:0000256" key="4">
    <source>
        <dbReference type="ARBA" id="ARBA00022692"/>
    </source>
</evidence>
<feature type="signal peptide" evidence="10">
    <location>
        <begin position="1"/>
        <end position="24"/>
    </location>
</feature>
<dbReference type="EMBL" id="ACYG01000030">
    <property type="protein sequence ID" value="EEV16588.1"/>
    <property type="molecule type" value="Genomic_DNA"/>
</dbReference>
<keyword evidence="10" id="KW-0732">Signal</keyword>
<dbReference type="InterPro" id="IPR039426">
    <property type="entry name" value="TonB-dep_rcpt-like"/>
</dbReference>
<dbReference type="PROSITE" id="PS52016">
    <property type="entry name" value="TONB_DEPENDENT_REC_3"/>
    <property type="match status" value="1"/>
</dbReference>
<reference evidence="13 14" key="1">
    <citation type="submission" date="2009-07" db="EMBL/GenBank/DDBJ databases">
        <authorList>
            <person name="Madupu R."/>
            <person name="Sebastian Y."/>
            <person name="Durkin A.S."/>
            <person name="Torralba M."/>
            <person name="Methe B."/>
            <person name="Sutton G.G."/>
            <person name="Strausberg R.L."/>
            <person name="Nelson K.E."/>
        </authorList>
    </citation>
    <scope>NUCLEOTIDE SEQUENCE [LARGE SCALE GENOMIC DNA]</scope>
    <source>
        <strain evidence="13 14">RM3268</strain>
    </source>
</reference>
<dbReference type="Gene3D" id="2.170.130.10">
    <property type="entry name" value="TonB-dependent receptor, plug domain"/>
    <property type="match status" value="1"/>
</dbReference>
<evidence type="ECO:0000256" key="7">
    <source>
        <dbReference type="ARBA" id="ARBA00023237"/>
    </source>
</evidence>
<sequence>MFKKFYLSNAAIALSLCAALQLNGAENNATSANISAPSAGAVNSAAHKSASGANATKLGTIVVTATGFEDMLKNEVRNVSVITAEDMENRGYRDLREILEKAPGVSFHGDTVDLRGQGQKANTSVKVLLNGVALNMIDTTPTSIPIDLVPIEDIERVEIIPGGGSVLYGSGTSGGVINIITKKGARYPYANISTKIASYNYNDLNLGLGGGVSDNLFLKTAVKGFKQRGYRKGEKNTGYYGSLGMHYKISDDQSISFDPSFYRARTYSVPTLGLAELKADRRQQGGERTFTKSTRLNFDLDYAVKFGDRFEANLQPYYQDIRILQKGFVMKDRKEGANLKGKLDYDSGEFIAGYDYLKNKGFRRINFDAAMNPMMSLSQLTIFDMQKLTHSVYALEKHNFTDLFSLSAGGRFERAEYKVDREVSTTVRRMGRIFHTQESTHVTDDKNNYAFEITPNFNYSKDGNVYFKFERGYISPGPNQLIDKLGRNGPYVLNNLKSETFKTYEIGLKDLIYGQYVSATIFWTDTKNEIINETLGSSITDGWLFINIDETRRKGVELYAEQSLLSNLKLSETFSYVDAKIQSGANKGKQVPLVERSKFVLGVDYEPIRNLTLMSDFKYFSSSHDANHDRIDSRTIVDLGAAYRFASGFLISAGVKNVFDEEYNYNQNLRADDYTPAPGRNYYVEFKYTY</sequence>
<dbReference type="InterPro" id="IPR036942">
    <property type="entry name" value="Beta-barrel_TonB_sf"/>
</dbReference>
<dbReference type="Proteomes" id="UP000005709">
    <property type="component" value="Unassembled WGS sequence"/>
</dbReference>
<feature type="chain" id="PRO_5002991384" evidence="10">
    <location>
        <begin position="25"/>
        <end position="690"/>
    </location>
</feature>
<evidence type="ECO:0000256" key="3">
    <source>
        <dbReference type="ARBA" id="ARBA00022452"/>
    </source>
</evidence>
<keyword evidence="2 8" id="KW-0813">Transport</keyword>
<keyword evidence="4 8" id="KW-0812">Transmembrane</keyword>
<dbReference type="InterPro" id="IPR000531">
    <property type="entry name" value="Beta-barrel_TonB"/>
</dbReference>
<keyword evidence="6 8" id="KW-0472">Membrane</keyword>
<organism evidence="13 14">
    <name type="scientific">Campylobacter gracilis RM3268</name>
    <dbReference type="NCBI Taxonomy" id="553220"/>
    <lineage>
        <taxon>Bacteria</taxon>
        <taxon>Pseudomonadati</taxon>
        <taxon>Campylobacterota</taxon>
        <taxon>Epsilonproteobacteria</taxon>
        <taxon>Campylobacterales</taxon>
        <taxon>Campylobacteraceae</taxon>
        <taxon>Campylobacter</taxon>
    </lineage>
</organism>
<comment type="caution">
    <text evidence="13">The sequence shown here is derived from an EMBL/GenBank/DDBJ whole genome shotgun (WGS) entry which is preliminary data.</text>
</comment>
<feature type="domain" description="TonB-dependent receptor-like beta-barrel" evidence="11">
    <location>
        <begin position="233"/>
        <end position="658"/>
    </location>
</feature>
<dbReference type="Pfam" id="PF07715">
    <property type="entry name" value="Plug"/>
    <property type="match status" value="1"/>
</dbReference>
<evidence type="ECO:0000256" key="9">
    <source>
        <dbReference type="RuleBase" id="RU003357"/>
    </source>
</evidence>
<keyword evidence="7 8" id="KW-0998">Cell outer membrane</keyword>
<keyword evidence="5 9" id="KW-0798">TonB box</keyword>
<dbReference type="AlphaFoldDB" id="C8PKH9"/>
<evidence type="ECO:0000256" key="6">
    <source>
        <dbReference type="ARBA" id="ARBA00023136"/>
    </source>
</evidence>
<evidence type="ECO:0000313" key="13">
    <source>
        <dbReference type="EMBL" id="EEV16588.1"/>
    </source>
</evidence>
<dbReference type="GO" id="GO:0044718">
    <property type="term" value="P:siderophore transmembrane transport"/>
    <property type="evidence" value="ECO:0007669"/>
    <property type="project" value="TreeGrafter"/>
</dbReference>
<comment type="subcellular location">
    <subcellularLocation>
        <location evidence="1 8">Cell outer membrane</location>
        <topology evidence="1 8">Multi-pass membrane protein</topology>
    </subcellularLocation>
</comment>
<dbReference type="Pfam" id="PF00593">
    <property type="entry name" value="TonB_dep_Rec_b-barrel"/>
    <property type="match status" value="1"/>
</dbReference>